<organism evidence="10 11">
    <name type="scientific">Paragonimus skrjabini miyazakii</name>
    <dbReference type="NCBI Taxonomy" id="59628"/>
    <lineage>
        <taxon>Eukaryota</taxon>
        <taxon>Metazoa</taxon>
        <taxon>Spiralia</taxon>
        <taxon>Lophotrochozoa</taxon>
        <taxon>Platyhelminthes</taxon>
        <taxon>Trematoda</taxon>
        <taxon>Digenea</taxon>
        <taxon>Plagiorchiida</taxon>
        <taxon>Troglotremata</taxon>
        <taxon>Troglotrematidae</taxon>
        <taxon>Paragonimus</taxon>
    </lineage>
</organism>
<feature type="transmembrane region" description="Helical" evidence="9">
    <location>
        <begin position="338"/>
        <end position="358"/>
    </location>
</feature>
<proteinExistence type="inferred from homology"/>
<dbReference type="OrthoDB" id="5967342at2759"/>
<keyword evidence="11" id="KW-1185">Reference proteome</keyword>
<keyword evidence="6 9" id="KW-0472">Membrane</keyword>
<accession>A0A8S9YKB1</accession>
<feature type="transmembrane region" description="Helical" evidence="9">
    <location>
        <begin position="273"/>
        <end position="294"/>
    </location>
</feature>
<evidence type="ECO:0000256" key="8">
    <source>
        <dbReference type="ARBA" id="ARBA00023242"/>
    </source>
</evidence>
<gene>
    <name evidence="10" type="ORF">EG68_08084</name>
</gene>
<evidence type="ECO:0000256" key="9">
    <source>
        <dbReference type="SAM" id="Phobius"/>
    </source>
</evidence>
<name>A0A8S9YKB1_9TREM</name>
<feature type="transmembrane region" description="Helical" evidence="9">
    <location>
        <begin position="158"/>
        <end position="176"/>
    </location>
</feature>
<evidence type="ECO:0000256" key="6">
    <source>
        <dbReference type="ARBA" id="ARBA00023136"/>
    </source>
</evidence>
<evidence type="ECO:0000313" key="11">
    <source>
        <dbReference type="Proteomes" id="UP000822476"/>
    </source>
</evidence>
<keyword evidence="5 9" id="KW-1133">Transmembrane helix</keyword>
<dbReference type="PROSITE" id="PS51257">
    <property type="entry name" value="PROKAR_LIPOPROTEIN"/>
    <property type="match status" value="1"/>
</dbReference>
<comment type="caution">
    <text evidence="10">The sequence shown here is derived from an EMBL/GenBank/DDBJ whole genome shotgun (WGS) entry which is preliminary data.</text>
</comment>
<dbReference type="AlphaFoldDB" id="A0A8S9YKB1"/>
<evidence type="ECO:0000256" key="1">
    <source>
        <dbReference type="ARBA" id="ARBA00004232"/>
    </source>
</evidence>
<evidence type="ECO:0000256" key="5">
    <source>
        <dbReference type="ARBA" id="ARBA00022989"/>
    </source>
</evidence>
<dbReference type="PANTHER" id="PTHR14437">
    <property type="entry name" value="TRANSMEMBRANE PROTEIN 168"/>
    <property type="match status" value="1"/>
</dbReference>
<dbReference type="InterPro" id="IPR029713">
    <property type="entry name" value="TMEM168"/>
</dbReference>
<protein>
    <recommendedName>
        <fullName evidence="3">Transmembrane protein 168</fullName>
    </recommendedName>
</protein>
<dbReference type="PANTHER" id="PTHR14437:SF2">
    <property type="entry name" value="TRANSMEMBRANE PROTEIN 168"/>
    <property type="match status" value="1"/>
</dbReference>
<keyword evidence="7" id="KW-0325">Glycoprotein</keyword>
<keyword evidence="8" id="KW-0539">Nucleus</keyword>
<evidence type="ECO:0000256" key="2">
    <source>
        <dbReference type="ARBA" id="ARBA00007329"/>
    </source>
</evidence>
<feature type="transmembrane region" description="Helical" evidence="9">
    <location>
        <begin position="33"/>
        <end position="54"/>
    </location>
</feature>
<dbReference type="GO" id="GO:0031965">
    <property type="term" value="C:nuclear membrane"/>
    <property type="evidence" value="ECO:0007669"/>
    <property type="project" value="UniProtKB-SubCell"/>
</dbReference>
<comment type="similarity">
    <text evidence="2">Belongs to the TMEM168 family.</text>
</comment>
<feature type="transmembrane region" description="Helical" evidence="9">
    <location>
        <begin position="7"/>
        <end position="27"/>
    </location>
</feature>
<dbReference type="EMBL" id="JTDE01004132">
    <property type="protein sequence ID" value="KAF7255269.1"/>
    <property type="molecule type" value="Genomic_DNA"/>
</dbReference>
<evidence type="ECO:0000256" key="4">
    <source>
        <dbReference type="ARBA" id="ARBA00022692"/>
    </source>
</evidence>
<evidence type="ECO:0000256" key="3">
    <source>
        <dbReference type="ARBA" id="ARBA00014572"/>
    </source>
</evidence>
<feature type="transmembrane region" description="Helical" evidence="9">
    <location>
        <begin position="89"/>
        <end position="108"/>
    </location>
</feature>
<evidence type="ECO:0000256" key="7">
    <source>
        <dbReference type="ARBA" id="ARBA00023180"/>
    </source>
</evidence>
<sequence>MRCADYFVTPMLLLASCVDIVYIVLIASVPLNVFIPSLIIFVSLFLTCLICLYFRFANSWLYVAHFCFGYSILLLICLGHYPIPDRRSSVPLVSLILLVCAAFLSVSIQHSTCYHRFANICMWLGFTCCSFQHVTPLRPIRINLLLLVHWIVLHQQSYWSFLLLFFEAFVLTFHTVPSQLFSPSIRRMSDVNASFYLSICFPLLFVYIIYLMRFHWFGLFRSHPSLILRWSKFINAPRLIRSMISFVIGLTQASALVQSLLCLSISITGLWRLFIFIPLVLAWCVSHVSSHFIVSHWNRKLSFCNRTCQKRGELQRADLLRAWMAHGFRNMALIAETVHLSAVFLTLFLTLGVVFLYMGDSGLLELCLPIEVCFYSLFRELNRTLGGTCIGYAVVTQPLSNTSLSAFNDSTTTNSHQLRDEFAERLSSILRSLQTFFHEFFIHDYSKVVAVTEGSALSDNPSEVPVLSKSRLMYNISNFFRHRESTVDIRFDTYLLYYCGPTNDKGDWILEGKFHIIGPVYGSCIDLESLIDAWRLTTEEFGTQPQHCRLLLMVDGLNTGVWYTKLLSWKTQHAVALQTVEIPAQLPPEPSGLLSALRVRLFPPASYVQLRQLNTVRQLGKFTHYWVSWNVVRHRAHLLADYRAHDSEPPVCDSEDGLVNSTSSLISNENRFDNLRSVYVTTGHWLTQTRANFTARELRSFWREVFPSPLQCLLIFFQPLLVAKMQSADSISQRISKLPVISCLLSVVNKFTTTFWRFYRHLIFPRLRPAELDTGHGFYLLDKRF</sequence>
<feature type="transmembrane region" description="Helical" evidence="9">
    <location>
        <begin position="239"/>
        <end position="267"/>
    </location>
</feature>
<keyword evidence="4 9" id="KW-0812">Transmembrane</keyword>
<comment type="subcellular location">
    <subcellularLocation>
        <location evidence="1">Nucleus membrane</location>
        <topology evidence="1">Multi-pass membrane protein</topology>
    </subcellularLocation>
</comment>
<dbReference type="Proteomes" id="UP000822476">
    <property type="component" value="Unassembled WGS sequence"/>
</dbReference>
<feature type="transmembrane region" description="Helical" evidence="9">
    <location>
        <begin position="61"/>
        <end position="83"/>
    </location>
</feature>
<evidence type="ECO:0000313" key="10">
    <source>
        <dbReference type="EMBL" id="KAF7255269.1"/>
    </source>
</evidence>
<feature type="transmembrane region" description="Helical" evidence="9">
    <location>
        <begin position="196"/>
        <end position="218"/>
    </location>
</feature>
<reference evidence="10" key="1">
    <citation type="submission" date="2019-07" db="EMBL/GenBank/DDBJ databases">
        <title>Annotation for the trematode Paragonimus miyazaki's.</title>
        <authorList>
            <person name="Choi Y.-J."/>
        </authorList>
    </citation>
    <scope>NUCLEOTIDE SEQUENCE</scope>
    <source>
        <strain evidence="10">Japan</strain>
    </source>
</reference>